<keyword evidence="1" id="KW-0646">Protease inhibitor</keyword>
<feature type="chain" id="PRO_5036919218" evidence="5">
    <location>
        <begin position="22"/>
        <end position="706"/>
    </location>
</feature>
<dbReference type="PROSITE" id="PS50041">
    <property type="entry name" value="C_TYPE_LECTIN_2"/>
    <property type="match status" value="1"/>
</dbReference>
<dbReference type="CDD" id="cd19941">
    <property type="entry name" value="TIL"/>
    <property type="match status" value="1"/>
</dbReference>
<dbReference type="InterPro" id="IPR001846">
    <property type="entry name" value="VWF_type-D"/>
</dbReference>
<dbReference type="Pfam" id="PF01826">
    <property type="entry name" value="TIL"/>
    <property type="match status" value="1"/>
</dbReference>
<dbReference type="Gene3D" id="3.10.100.10">
    <property type="entry name" value="Mannose-Binding Protein A, subunit A"/>
    <property type="match status" value="1"/>
</dbReference>
<keyword evidence="3" id="KW-0325">Glycoprotein</keyword>
<evidence type="ECO:0000256" key="2">
    <source>
        <dbReference type="ARBA" id="ARBA00023157"/>
    </source>
</evidence>
<feature type="domain" description="C-type lectin" evidence="6">
    <location>
        <begin position="577"/>
        <end position="696"/>
    </location>
</feature>
<dbReference type="WBParaSite" id="PDA_v2.g25045.t1">
    <property type="protein sequence ID" value="PDA_v2.g25045.t1"/>
    <property type="gene ID" value="PDA_v2.g25045"/>
</dbReference>
<dbReference type="CDD" id="cd00037">
    <property type="entry name" value="CLECT"/>
    <property type="match status" value="1"/>
</dbReference>
<dbReference type="InterPro" id="IPR036084">
    <property type="entry name" value="Ser_inhib-like_sf"/>
</dbReference>
<dbReference type="GO" id="GO:0004867">
    <property type="term" value="F:serine-type endopeptidase inhibitor activity"/>
    <property type="evidence" value="ECO:0007669"/>
    <property type="project" value="UniProtKB-KW"/>
</dbReference>
<dbReference type="SMART" id="SM00034">
    <property type="entry name" value="CLECT"/>
    <property type="match status" value="1"/>
</dbReference>
<evidence type="ECO:0000259" key="7">
    <source>
        <dbReference type="PROSITE" id="PS51233"/>
    </source>
</evidence>
<accession>A0A914Q1I5</accession>
<sequence>MASLNYFVIGLCLSILGSTYGSVVSENVFTNAGIVMNSGDEELVCSFTCIKVVKPPSSPCDQGGTSTTTRIPCPLANTTLSPTIPPSPTTMPPTNPPLSMSTTTATTTLPTTSKVTTTLPSTTLPPSSTRTSVTVTNPPTTLPSTITPAPATCGNKTKTTCMNGDPHYVTWDGTYFDYHGTCPYTFVTPCTPKGIPGFENFSIKAQNNIISTSPHPVAVVDSIQFEIYQQKIYMTLLGDLYVNEQRQYYPYFYPNEANPKVAIRQNGWLKTIETEKGINVAFNGYTVCVTIPDCDAFYGKDKLCGLGGNYDGICANDVVYKNGTMPSPLVPCRFGNTISDWANSFITTNYFYPNNTTKECKVGSNSNGCNRIEAGSDVACKPISDAATGTGVFKQCKAMGNDVIERMNEACKYDVCLIKEHLCQAFEDFALECQRMLNGTDLGDWRAATNCPAKQCPANSSFKTCVQSCQPTCKDPNPTGCNTNSCIEGCQCNTGFVIDNTKTPFTCIKAENCNSCISTFPNYPTISNNCTLLNTCWKEKRLSRPYQCGINEQCGKSGEVESCQSSSCPQGWRFFDKTKACYKTIYNVSFDQAQAQCQTLGSNLVSINSLEENEFVRSMIYIGTTDVELTDDTYIGFKNGKWIDGTPVNYTNGAVMPDPFLIEHKVPDYCWFMISDNPSPEYSYLQGQWYISNCDRVFRTAVCKKI</sequence>
<dbReference type="InterPro" id="IPR016187">
    <property type="entry name" value="CTDL_fold"/>
</dbReference>
<evidence type="ECO:0000259" key="6">
    <source>
        <dbReference type="PROSITE" id="PS50041"/>
    </source>
</evidence>
<evidence type="ECO:0000313" key="9">
    <source>
        <dbReference type="WBParaSite" id="PDA_v2.g25045.t1"/>
    </source>
</evidence>
<evidence type="ECO:0000256" key="1">
    <source>
        <dbReference type="ARBA" id="ARBA00022900"/>
    </source>
</evidence>
<dbReference type="PROSITE" id="PS51233">
    <property type="entry name" value="VWFD"/>
    <property type="match status" value="1"/>
</dbReference>
<evidence type="ECO:0000256" key="5">
    <source>
        <dbReference type="SAM" id="SignalP"/>
    </source>
</evidence>
<proteinExistence type="predicted"/>
<keyword evidence="8" id="KW-1185">Reference proteome</keyword>
<keyword evidence="2" id="KW-1015">Disulfide bond</keyword>
<feature type="domain" description="VWFD" evidence="7">
    <location>
        <begin position="158"/>
        <end position="353"/>
    </location>
</feature>
<protein>
    <submittedName>
        <fullName evidence="9">Uncharacterized protein</fullName>
    </submittedName>
</protein>
<organism evidence="8 9">
    <name type="scientific">Panagrolaimus davidi</name>
    <dbReference type="NCBI Taxonomy" id="227884"/>
    <lineage>
        <taxon>Eukaryota</taxon>
        <taxon>Metazoa</taxon>
        <taxon>Ecdysozoa</taxon>
        <taxon>Nematoda</taxon>
        <taxon>Chromadorea</taxon>
        <taxon>Rhabditida</taxon>
        <taxon>Tylenchina</taxon>
        <taxon>Panagrolaimomorpha</taxon>
        <taxon>Panagrolaimoidea</taxon>
        <taxon>Panagrolaimidae</taxon>
        <taxon>Panagrolaimus</taxon>
    </lineage>
</organism>
<keyword evidence="1" id="KW-0722">Serine protease inhibitor</keyword>
<dbReference type="SUPFAM" id="SSF56436">
    <property type="entry name" value="C-type lectin-like"/>
    <property type="match status" value="1"/>
</dbReference>
<dbReference type="InterPro" id="IPR001304">
    <property type="entry name" value="C-type_lectin-like"/>
</dbReference>
<dbReference type="InterPro" id="IPR016186">
    <property type="entry name" value="C-type_lectin-like/link_sf"/>
</dbReference>
<dbReference type="AlphaFoldDB" id="A0A914Q1I5"/>
<feature type="signal peptide" evidence="5">
    <location>
        <begin position="1"/>
        <end position="21"/>
    </location>
</feature>
<dbReference type="SUPFAM" id="SSF57567">
    <property type="entry name" value="Serine protease inhibitors"/>
    <property type="match status" value="1"/>
</dbReference>
<evidence type="ECO:0000256" key="4">
    <source>
        <dbReference type="SAM" id="MobiDB-lite"/>
    </source>
</evidence>
<feature type="region of interest" description="Disordered" evidence="4">
    <location>
        <begin position="76"/>
        <end position="145"/>
    </location>
</feature>
<keyword evidence="5" id="KW-0732">Signal</keyword>
<dbReference type="InterPro" id="IPR002919">
    <property type="entry name" value="TIL_dom"/>
</dbReference>
<dbReference type="Proteomes" id="UP000887578">
    <property type="component" value="Unplaced"/>
</dbReference>
<name>A0A914Q1I5_9BILA</name>
<evidence type="ECO:0000313" key="8">
    <source>
        <dbReference type="Proteomes" id="UP000887578"/>
    </source>
</evidence>
<dbReference type="Pfam" id="PF00094">
    <property type="entry name" value="VWD"/>
    <property type="match status" value="1"/>
</dbReference>
<reference evidence="9" key="1">
    <citation type="submission" date="2022-11" db="UniProtKB">
        <authorList>
            <consortium name="WormBaseParasite"/>
        </authorList>
    </citation>
    <scope>IDENTIFICATION</scope>
</reference>
<dbReference type="Pfam" id="PF00059">
    <property type="entry name" value="Lectin_C"/>
    <property type="match status" value="1"/>
</dbReference>
<dbReference type="SMART" id="SM00216">
    <property type="entry name" value="VWD"/>
    <property type="match status" value="1"/>
</dbReference>
<feature type="compositionally biased region" description="Low complexity" evidence="4">
    <location>
        <begin position="97"/>
        <end position="145"/>
    </location>
</feature>
<dbReference type="PANTHER" id="PTHR11339">
    <property type="entry name" value="EXTRACELLULAR MATRIX GLYCOPROTEIN RELATED"/>
    <property type="match status" value="1"/>
</dbReference>
<evidence type="ECO:0000256" key="3">
    <source>
        <dbReference type="ARBA" id="ARBA00023180"/>
    </source>
</evidence>
<feature type="compositionally biased region" description="Pro residues" evidence="4">
    <location>
        <begin position="83"/>
        <end position="96"/>
    </location>
</feature>
<dbReference type="InterPro" id="IPR050780">
    <property type="entry name" value="Mucin_vWF_Thrombospondin_sf"/>
</dbReference>
<dbReference type="Gene3D" id="2.10.25.10">
    <property type="entry name" value="Laminin"/>
    <property type="match status" value="1"/>
</dbReference>